<dbReference type="Proteomes" id="UP001497516">
    <property type="component" value="Chromosome 6"/>
</dbReference>
<gene>
    <name evidence="1" type="ORF">LTRI10_LOCUS36272</name>
</gene>
<evidence type="ECO:0008006" key="3">
    <source>
        <dbReference type="Google" id="ProtNLM"/>
    </source>
</evidence>
<proteinExistence type="predicted"/>
<protein>
    <recommendedName>
        <fullName evidence="3">F-box domain-containing protein</fullName>
    </recommendedName>
</protein>
<dbReference type="PANTHER" id="PTHR34145">
    <property type="entry name" value="OS02G0105600 PROTEIN"/>
    <property type="match status" value="1"/>
</dbReference>
<dbReference type="InterPro" id="IPR053772">
    <property type="entry name" value="At1g61320/At1g61330-like"/>
</dbReference>
<dbReference type="EMBL" id="OZ034819">
    <property type="protein sequence ID" value="CAL1395872.1"/>
    <property type="molecule type" value="Genomic_DNA"/>
</dbReference>
<reference evidence="1 2" key="1">
    <citation type="submission" date="2024-04" db="EMBL/GenBank/DDBJ databases">
        <authorList>
            <person name="Fracassetti M."/>
        </authorList>
    </citation>
    <scope>NUCLEOTIDE SEQUENCE [LARGE SCALE GENOMIC DNA]</scope>
</reference>
<sequence>MGTSVVEAADQFAKLPEELAVEILSRSAITLNEAVRCSSLLGKRWRYMWQLIDSPVLDFDKSDDDVTPESQRRFVDRVDQAISWVQQSRTRLDGLKIGFKLYHMQEAGWRWIEFGFAERVKRLTLLSYFTHSWRDDLNGGIPVPLFTPDFLRTQNLSRLEVLEFQRLAAIPQGTLEHIFYYCPSLQRFSLTDCTFHGDDTVVRVYCPNNNNLQKLTFWFPIPDHGCRSIDLFSAPGLHSLEVRTVSAEPAVLFPGDLPQLQELQLCYYGIGHTHQCFIPWSPTEFKLFAPRLQFLKYNMTTYQLPNQPLHVPEWLLFEKLTVLDLSIHICTPVKFMLQCTILLRAAPMLRRLSMTFENMMTLRGRIWEDRAEEEFPTWWKHRSLQVLQLHGVHPSDEGCPPDPRKLQMGVAACIIMASPLLNEVLVDTRNLKTNASREQQRVDALISEARIELETRLECHASTSQIRFIYQ</sequence>
<evidence type="ECO:0000313" key="1">
    <source>
        <dbReference type="EMBL" id="CAL1395872.1"/>
    </source>
</evidence>
<name>A0AAV2FCU6_9ROSI</name>
<dbReference type="InterPro" id="IPR032675">
    <property type="entry name" value="LRR_dom_sf"/>
</dbReference>
<dbReference type="AlphaFoldDB" id="A0AAV2FCU6"/>
<keyword evidence="2" id="KW-1185">Reference proteome</keyword>
<accession>A0AAV2FCU6</accession>
<dbReference type="PANTHER" id="PTHR34145:SF68">
    <property type="entry name" value="FBD DOMAIN-CONTAINING PROTEIN"/>
    <property type="match status" value="1"/>
</dbReference>
<evidence type="ECO:0000313" key="2">
    <source>
        <dbReference type="Proteomes" id="UP001497516"/>
    </source>
</evidence>
<dbReference type="Gene3D" id="3.80.10.10">
    <property type="entry name" value="Ribonuclease Inhibitor"/>
    <property type="match status" value="1"/>
</dbReference>
<organism evidence="1 2">
    <name type="scientific">Linum trigynum</name>
    <dbReference type="NCBI Taxonomy" id="586398"/>
    <lineage>
        <taxon>Eukaryota</taxon>
        <taxon>Viridiplantae</taxon>
        <taxon>Streptophyta</taxon>
        <taxon>Embryophyta</taxon>
        <taxon>Tracheophyta</taxon>
        <taxon>Spermatophyta</taxon>
        <taxon>Magnoliopsida</taxon>
        <taxon>eudicotyledons</taxon>
        <taxon>Gunneridae</taxon>
        <taxon>Pentapetalae</taxon>
        <taxon>rosids</taxon>
        <taxon>fabids</taxon>
        <taxon>Malpighiales</taxon>
        <taxon>Linaceae</taxon>
        <taxon>Linum</taxon>
    </lineage>
</organism>
<dbReference type="SUPFAM" id="SSF52047">
    <property type="entry name" value="RNI-like"/>
    <property type="match status" value="1"/>
</dbReference>